<dbReference type="Pfam" id="PF00990">
    <property type="entry name" value="GGDEF"/>
    <property type="match status" value="1"/>
</dbReference>
<keyword evidence="6" id="KW-1185">Reference proteome</keyword>
<dbReference type="Pfam" id="PF00989">
    <property type="entry name" value="PAS"/>
    <property type="match status" value="1"/>
</dbReference>
<dbReference type="InterPro" id="IPR013767">
    <property type="entry name" value="PAS_fold"/>
</dbReference>
<dbReference type="InterPro" id="IPR001633">
    <property type="entry name" value="EAL_dom"/>
</dbReference>
<dbReference type="InterPro" id="IPR001610">
    <property type="entry name" value="PAC"/>
</dbReference>
<evidence type="ECO:0000313" key="6">
    <source>
        <dbReference type="Proteomes" id="UP001595530"/>
    </source>
</evidence>
<dbReference type="Proteomes" id="UP001595530">
    <property type="component" value="Unassembled WGS sequence"/>
</dbReference>
<dbReference type="Gene3D" id="3.30.70.270">
    <property type="match status" value="1"/>
</dbReference>
<dbReference type="Pfam" id="PF00563">
    <property type="entry name" value="EAL"/>
    <property type="match status" value="1"/>
</dbReference>
<dbReference type="PROSITE" id="PS50113">
    <property type="entry name" value="PAC"/>
    <property type="match status" value="2"/>
</dbReference>
<dbReference type="PANTHER" id="PTHR44757:SF2">
    <property type="entry name" value="BIOFILM ARCHITECTURE MAINTENANCE PROTEIN MBAA"/>
    <property type="match status" value="1"/>
</dbReference>
<dbReference type="EMBL" id="JBHRTP010000031">
    <property type="protein sequence ID" value="MFC3108389.1"/>
    <property type="molecule type" value="Genomic_DNA"/>
</dbReference>
<dbReference type="InterPro" id="IPR000700">
    <property type="entry name" value="PAS-assoc_C"/>
</dbReference>
<name>A0ABV7F2I9_9BURK</name>
<dbReference type="PROSITE" id="PS50112">
    <property type="entry name" value="PAS"/>
    <property type="match status" value="1"/>
</dbReference>
<dbReference type="InterPro" id="IPR035919">
    <property type="entry name" value="EAL_sf"/>
</dbReference>
<dbReference type="PROSITE" id="PS50883">
    <property type="entry name" value="EAL"/>
    <property type="match status" value="1"/>
</dbReference>
<evidence type="ECO:0000259" key="4">
    <source>
        <dbReference type="PROSITE" id="PS50887"/>
    </source>
</evidence>
<dbReference type="PROSITE" id="PS50887">
    <property type="entry name" value="GGDEF"/>
    <property type="match status" value="1"/>
</dbReference>
<evidence type="ECO:0000313" key="5">
    <source>
        <dbReference type="EMBL" id="MFC3108389.1"/>
    </source>
</evidence>
<accession>A0ABV7F2I9</accession>
<dbReference type="SMART" id="SM00086">
    <property type="entry name" value="PAC"/>
    <property type="match status" value="2"/>
</dbReference>
<dbReference type="NCBIfam" id="TIGR00254">
    <property type="entry name" value="GGDEF"/>
    <property type="match status" value="1"/>
</dbReference>
<dbReference type="Gene3D" id="3.30.450.20">
    <property type="entry name" value="PAS domain"/>
    <property type="match status" value="2"/>
</dbReference>
<feature type="domain" description="EAL" evidence="3">
    <location>
        <begin position="473"/>
        <end position="725"/>
    </location>
</feature>
<reference evidence="6" key="1">
    <citation type="journal article" date="2019" name="Int. J. Syst. Evol. Microbiol.">
        <title>The Global Catalogue of Microorganisms (GCM) 10K type strain sequencing project: providing services to taxonomists for standard genome sequencing and annotation.</title>
        <authorList>
            <consortium name="The Broad Institute Genomics Platform"/>
            <consortium name="The Broad Institute Genome Sequencing Center for Infectious Disease"/>
            <person name="Wu L."/>
            <person name="Ma J."/>
        </authorList>
    </citation>
    <scope>NUCLEOTIDE SEQUENCE [LARGE SCALE GENOMIC DNA]</scope>
    <source>
        <strain evidence="6">KCTC 42986</strain>
    </source>
</reference>
<dbReference type="CDD" id="cd01948">
    <property type="entry name" value="EAL"/>
    <property type="match status" value="1"/>
</dbReference>
<evidence type="ECO:0000259" key="3">
    <source>
        <dbReference type="PROSITE" id="PS50883"/>
    </source>
</evidence>
<feature type="domain" description="PAS" evidence="1">
    <location>
        <begin position="181"/>
        <end position="234"/>
    </location>
</feature>
<dbReference type="RefSeq" id="WP_390327676.1">
    <property type="nucleotide sequence ID" value="NZ_JBHRTP010000031.1"/>
</dbReference>
<dbReference type="InterPro" id="IPR052155">
    <property type="entry name" value="Biofilm_reg_signaling"/>
</dbReference>
<dbReference type="InterPro" id="IPR035965">
    <property type="entry name" value="PAS-like_dom_sf"/>
</dbReference>
<dbReference type="InterPro" id="IPR000014">
    <property type="entry name" value="PAS"/>
</dbReference>
<dbReference type="NCBIfam" id="TIGR00229">
    <property type="entry name" value="sensory_box"/>
    <property type="match status" value="1"/>
</dbReference>
<dbReference type="InterPro" id="IPR043128">
    <property type="entry name" value="Rev_trsase/Diguanyl_cyclase"/>
</dbReference>
<dbReference type="PANTHER" id="PTHR44757">
    <property type="entry name" value="DIGUANYLATE CYCLASE DGCP"/>
    <property type="match status" value="1"/>
</dbReference>
<dbReference type="SMART" id="SM00091">
    <property type="entry name" value="PAS"/>
    <property type="match status" value="1"/>
</dbReference>
<dbReference type="SUPFAM" id="SSF141868">
    <property type="entry name" value="EAL domain-like"/>
    <property type="match status" value="1"/>
</dbReference>
<gene>
    <name evidence="5" type="ORF">ACFOFO_10515</name>
</gene>
<dbReference type="CDD" id="cd01949">
    <property type="entry name" value="GGDEF"/>
    <property type="match status" value="1"/>
</dbReference>
<dbReference type="InterPro" id="IPR029787">
    <property type="entry name" value="Nucleotide_cyclase"/>
</dbReference>
<protein>
    <submittedName>
        <fullName evidence="5">Bifunctional diguanylate cyclase/phosphodiesterase</fullName>
    </submittedName>
</protein>
<feature type="domain" description="GGDEF" evidence="4">
    <location>
        <begin position="331"/>
        <end position="464"/>
    </location>
</feature>
<dbReference type="SMART" id="SM00267">
    <property type="entry name" value="GGDEF"/>
    <property type="match status" value="1"/>
</dbReference>
<dbReference type="Gene3D" id="3.20.20.450">
    <property type="entry name" value="EAL domain"/>
    <property type="match status" value="1"/>
</dbReference>
<feature type="domain" description="PAC" evidence="2">
    <location>
        <begin position="248"/>
        <end position="300"/>
    </location>
</feature>
<dbReference type="SMART" id="SM00052">
    <property type="entry name" value="EAL"/>
    <property type="match status" value="1"/>
</dbReference>
<comment type="caution">
    <text evidence="5">The sequence shown here is derived from an EMBL/GenBank/DDBJ whole genome shotgun (WGS) entry which is preliminary data.</text>
</comment>
<dbReference type="CDD" id="cd00130">
    <property type="entry name" value="PAS"/>
    <property type="match status" value="1"/>
</dbReference>
<organism evidence="5 6">
    <name type="scientific">Undibacterium arcticum</name>
    <dbReference type="NCBI Taxonomy" id="1762892"/>
    <lineage>
        <taxon>Bacteria</taxon>
        <taxon>Pseudomonadati</taxon>
        <taxon>Pseudomonadota</taxon>
        <taxon>Betaproteobacteria</taxon>
        <taxon>Burkholderiales</taxon>
        <taxon>Oxalobacteraceae</taxon>
        <taxon>Undibacterium</taxon>
    </lineage>
</organism>
<evidence type="ECO:0000259" key="1">
    <source>
        <dbReference type="PROSITE" id="PS50112"/>
    </source>
</evidence>
<dbReference type="SUPFAM" id="SSF55073">
    <property type="entry name" value="Nucleotide cyclase"/>
    <property type="match status" value="1"/>
</dbReference>
<proteinExistence type="predicted"/>
<dbReference type="SUPFAM" id="SSF55785">
    <property type="entry name" value="PYP-like sensor domain (PAS domain)"/>
    <property type="match status" value="1"/>
</dbReference>
<sequence>MTALPAQQVQEQAPPAGADAALLERRIARERAARKSAEALLNSKSLELYDALQQTSEAQRQLELALWASGESIWEWNAENNGITIRTFSTADGEPKTTTLSFDTCIARIKPEDTEQATLIWRMHLMGNTDAIDMSVRFLSAQNWHWFRIRGQAVLRDAQGWAQRTVGTVKDVTQHRAAEESLRLMASAFASSRDAMLVLTEQWQIIEANGAFSELSGTRAQQLMGESFTRFLDLPASMLQRLQQSGHFRAEGMLQAATGKAIPIEIGISRFAASDGSAPYLIATLRDITERKEAAQALEQMAKQDALTQLPNRNALQETLDELLTGISKDKPAAILFIDLDGFKSINDSLGHQAGDELLKVAAGRALALLAPGDQLTRWGGDEFVAVLTQASSIDRIDEFAARLLDEMRMPLDVGGHQVSVSASIGIALAPRDGADAGTLLRRADSAMYAAKNAGRDRSEHYRPELDNDALRRITLTSLLRQAVDRKLLSFVAQPKVRADGRIVGCELLVRWTTQEFGPVSPAAFIPLAEEIGVILAIGHQAIREAAQLARRLKDGGLATTVAVNLSPLQAHDPELETVLLSACRAAQIHPGRIQLELTESTFLDNKKAIFELLHKLKAHGFTLALDDFGTGYSSLSYLRDLPFDVIKIDRAFLRNIDLDQRSMQLLAGIVDLCAALGMGTVAEGVETASQLAVLSRLGIGEYQGFYFHRPMPQDEFVLLATLRQLVETT</sequence>
<evidence type="ECO:0000259" key="2">
    <source>
        <dbReference type="PROSITE" id="PS50113"/>
    </source>
</evidence>
<dbReference type="InterPro" id="IPR000160">
    <property type="entry name" value="GGDEF_dom"/>
</dbReference>
<feature type="domain" description="PAC" evidence="2">
    <location>
        <begin position="132"/>
        <end position="184"/>
    </location>
</feature>